<accession>A0AA88NIP1</accession>
<dbReference type="AlphaFoldDB" id="A0AA88NIP1"/>
<reference evidence="1" key="1">
    <citation type="submission" date="2023-08" db="EMBL/GenBank/DDBJ databases">
        <title>Pelteobagrus vachellii genome.</title>
        <authorList>
            <person name="Liu H."/>
        </authorList>
    </citation>
    <scope>NUCLEOTIDE SEQUENCE</scope>
    <source>
        <strain evidence="1">PRFRI_2022a</strain>
        <tissue evidence="1">Muscle</tissue>
    </source>
</reference>
<keyword evidence="2" id="KW-1185">Reference proteome</keyword>
<evidence type="ECO:0000313" key="2">
    <source>
        <dbReference type="Proteomes" id="UP001187315"/>
    </source>
</evidence>
<protein>
    <submittedName>
        <fullName evidence="1">Uncharacterized protein</fullName>
    </submittedName>
</protein>
<dbReference type="Proteomes" id="UP001187315">
    <property type="component" value="Unassembled WGS sequence"/>
</dbReference>
<comment type="caution">
    <text evidence="1">The sequence shown here is derived from an EMBL/GenBank/DDBJ whole genome shotgun (WGS) entry which is preliminary data.</text>
</comment>
<organism evidence="1 2">
    <name type="scientific">Tachysurus vachellii</name>
    <name type="common">Darkbarbel catfish</name>
    <name type="synonym">Pelteobagrus vachellii</name>
    <dbReference type="NCBI Taxonomy" id="175792"/>
    <lineage>
        <taxon>Eukaryota</taxon>
        <taxon>Metazoa</taxon>
        <taxon>Chordata</taxon>
        <taxon>Craniata</taxon>
        <taxon>Vertebrata</taxon>
        <taxon>Euteleostomi</taxon>
        <taxon>Actinopterygii</taxon>
        <taxon>Neopterygii</taxon>
        <taxon>Teleostei</taxon>
        <taxon>Ostariophysi</taxon>
        <taxon>Siluriformes</taxon>
        <taxon>Bagridae</taxon>
        <taxon>Tachysurus</taxon>
    </lineage>
</organism>
<gene>
    <name evidence="1" type="ORF">Q7C36_005279</name>
</gene>
<name>A0AA88NIP1_TACVA</name>
<dbReference type="EMBL" id="JAVHJS010000005">
    <property type="protein sequence ID" value="KAK2857360.1"/>
    <property type="molecule type" value="Genomic_DNA"/>
</dbReference>
<evidence type="ECO:0000313" key="1">
    <source>
        <dbReference type="EMBL" id="KAK2857360.1"/>
    </source>
</evidence>
<sequence length="117" mass="13323">MQLNRRRRLDPCDVFSLNQAAAEIFFMLFAPFHILLNVRPEMWFYKPLGLFLGSGMSVRSLLQCAMCLECYNTPIAVLFVTLHTLPSEVFNLSSDVCLAINLAMGCVQALFVLRKFL</sequence>
<proteinExistence type="predicted"/>